<evidence type="ECO:0000313" key="1">
    <source>
        <dbReference type="EMBL" id="GGZ17497.1"/>
    </source>
</evidence>
<dbReference type="EMBL" id="BMZA01000037">
    <property type="protein sequence ID" value="GGZ17497.1"/>
    <property type="molecule type" value="Genomic_DNA"/>
</dbReference>
<reference evidence="1" key="1">
    <citation type="journal article" date="2014" name="Int. J. Syst. Evol. Microbiol.">
        <title>Complete genome sequence of Corynebacterium casei LMG S-19264T (=DSM 44701T), isolated from a smear-ripened cheese.</title>
        <authorList>
            <consortium name="US DOE Joint Genome Institute (JGI-PGF)"/>
            <person name="Walter F."/>
            <person name="Albersmeier A."/>
            <person name="Kalinowski J."/>
            <person name="Ruckert C."/>
        </authorList>
    </citation>
    <scope>NUCLEOTIDE SEQUENCE</scope>
    <source>
        <strain evidence="1">KCTC 32255</strain>
    </source>
</reference>
<evidence type="ECO:0000313" key="2">
    <source>
        <dbReference type="Proteomes" id="UP000648075"/>
    </source>
</evidence>
<accession>A0A918UK53</accession>
<reference evidence="1" key="2">
    <citation type="submission" date="2020-09" db="EMBL/GenBank/DDBJ databases">
        <authorList>
            <person name="Sun Q."/>
            <person name="Kim S."/>
        </authorList>
    </citation>
    <scope>NUCLEOTIDE SEQUENCE</scope>
    <source>
        <strain evidence="1">KCTC 32255</strain>
    </source>
</reference>
<evidence type="ECO:0008006" key="3">
    <source>
        <dbReference type="Google" id="ProtNLM"/>
    </source>
</evidence>
<dbReference type="AlphaFoldDB" id="A0A918UK53"/>
<sequence>MKRTHRIYNELGLQLRNKTPKRRVKAKLREDRCAASRVNDVWASAVNVWRVCAGSVCHRGVCVIPESRGQENRSSCNVLDLHGIETSRM</sequence>
<organism evidence="1 2">
    <name type="scientific">Novosphingobium colocasiae</name>
    <dbReference type="NCBI Taxonomy" id="1256513"/>
    <lineage>
        <taxon>Bacteria</taxon>
        <taxon>Pseudomonadati</taxon>
        <taxon>Pseudomonadota</taxon>
        <taxon>Alphaproteobacteria</taxon>
        <taxon>Sphingomonadales</taxon>
        <taxon>Sphingomonadaceae</taxon>
        <taxon>Novosphingobium</taxon>
    </lineage>
</organism>
<name>A0A918UK53_9SPHN</name>
<dbReference type="Proteomes" id="UP000648075">
    <property type="component" value="Unassembled WGS sequence"/>
</dbReference>
<gene>
    <name evidence="1" type="ORF">GCM10011614_35000</name>
</gene>
<comment type="caution">
    <text evidence="1">The sequence shown here is derived from an EMBL/GenBank/DDBJ whole genome shotgun (WGS) entry which is preliminary data.</text>
</comment>
<keyword evidence="2" id="KW-1185">Reference proteome</keyword>
<proteinExistence type="predicted"/>
<protein>
    <recommendedName>
        <fullName evidence="3">HTH-like domain-containing protein</fullName>
    </recommendedName>
</protein>